<dbReference type="EMBL" id="JARBHB010000001">
    <property type="protein sequence ID" value="KAJ8897578.1"/>
    <property type="molecule type" value="Genomic_DNA"/>
</dbReference>
<evidence type="ECO:0000313" key="2">
    <source>
        <dbReference type="EMBL" id="KAJ8897578.1"/>
    </source>
</evidence>
<protein>
    <submittedName>
        <fullName evidence="2">Uncharacterized protein</fullName>
    </submittedName>
</protein>
<dbReference type="Gene3D" id="3.30.420.10">
    <property type="entry name" value="Ribonuclease H-like superfamily/Ribonuclease H"/>
    <property type="match status" value="1"/>
</dbReference>
<gene>
    <name evidence="2" type="ORF">PR048_002927</name>
</gene>
<sequence length="652" mass="73414">MARAVSRSGSVVACGVDCPHSTTPASDIQRPWRHKPEGAPSVRGFSPSQCLMNVVWPGWPPARVFPSSCRLPLERASQKQPSDTHKTPYDRVKRCQERKLNIKASERVNVDVFTQNKWPINVVSEIDEFRHMERTQDSFKFCLVCSRMCASEVDMLARPDLAGGRASVEQDSSPVVTAVQENGQCVKIKMEVTREAAYIRRKRVRVSEVECVHKVVCKRLRLYAYKIQLLHEVKPTDKQARVEFAVCTLNKIEEGRVLHTKCNSLLMKRHSIRRRTDSVAATKSRHGSLRFFSWGHIENMLYAKKIRDVRYLRQRIIAAAEAIPPDMLARTWEEIEYRLDVCRATNGAHIAQVLSKNAQRAVQEPESPSTVYGEHPRGLLAALHRTPAGPGQADLFLEAAHLQSTFRHALPALFAEAASVGDAVVYQHDKIDVKQVYTEVDFAIGLQFIRHALDDSEPIADFQGDSSECYTARKDYKRGGGHFIPPTQRHIVAYIAEPTRPRWFITPRVEERGKGKDDQEILAATTQVIKSSRAGSGVSIPRSVCNPAFSSPVTGENGATSECEGGEKWEIPEKTRRPVASPSTIPTYENPGMTRPGIVEPGWPRWEASRVYESRESGRLCDELEEQQVAPEVTSERKICECEHQSSEECIW</sequence>
<dbReference type="PANTHER" id="PTHR47326">
    <property type="entry name" value="TRANSPOSABLE ELEMENT TC3 TRANSPOSASE-LIKE PROTEIN"/>
    <property type="match status" value="1"/>
</dbReference>
<reference evidence="2 3" key="1">
    <citation type="submission" date="2023-02" db="EMBL/GenBank/DDBJ databases">
        <title>LHISI_Scaffold_Assembly.</title>
        <authorList>
            <person name="Stuart O.P."/>
            <person name="Cleave R."/>
            <person name="Magrath M.J.L."/>
            <person name="Mikheyev A.S."/>
        </authorList>
    </citation>
    <scope>NUCLEOTIDE SEQUENCE [LARGE SCALE GENOMIC DNA]</scope>
    <source>
        <strain evidence="2">Daus_M_001</strain>
        <tissue evidence="2">Leg muscle</tissue>
    </source>
</reference>
<keyword evidence="3" id="KW-1185">Reference proteome</keyword>
<dbReference type="Proteomes" id="UP001159363">
    <property type="component" value="Chromosome 1"/>
</dbReference>
<name>A0ABQ9INV9_9NEOP</name>
<evidence type="ECO:0000256" key="1">
    <source>
        <dbReference type="SAM" id="MobiDB-lite"/>
    </source>
</evidence>
<organism evidence="2 3">
    <name type="scientific">Dryococelus australis</name>
    <dbReference type="NCBI Taxonomy" id="614101"/>
    <lineage>
        <taxon>Eukaryota</taxon>
        <taxon>Metazoa</taxon>
        <taxon>Ecdysozoa</taxon>
        <taxon>Arthropoda</taxon>
        <taxon>Hexapoda</taxon>
        <taxon>Insecta</taxon>
        <taxon>Pterygota</taxon>
        <taxon>Neoptera</taxon>
        <taxon>Polyneoptera</taxon>
        <taxon>Phasmatodea</taxon>
        <taxon>Verophasmatodea</taxon>
        <taxon>Anareolatae</taxon>
        <taxon>Phasmatidae</taxon>
        <taxon>Eurycanthinae</taxon>
        <taxon>Dryococelus</taxon>
    </lineage>
</organism>
<feature type="region of interest" description="Disordered" evidence="1">
    <location>
        <begin position="576"/>
        <end position="596"/>
    </location>
</feature>
<dbReference type="InterPro" id="IPR036397">
    <property type="entry name" value="RNaseH_sf"/>
</dbReference>
<comment type="caution">
    <text evidence="2">The sequence shown here is derived from an EMBL/GenBank/DDBJ whole genome shotgun (WGS) entry which is preliminary data.</text>
</comment>
<accession>A0ABQ9INV9</accession>
<proteinExistence type="predicted"/>
<evidence type="ECO:0000313" key="3">
    <source>
        <dbReference type="Proteomes" id="UP001159363"/>
    </source>
</evidence>
<dbReference type="PANTHER" id="PTHR47326:SF1">
    <property type="entry name" value="HTH PSQ-TYPE DOMAIN-CONTAINING PROTEIN"/>
    <property type="match status" value="1"/>
</dbReference>